<dbReference type="GO" id="GO:0006491">
    <property type="term" value="P:N-glycan processing"/>
    <property type="evidence" value="ECO:0007669"/>
    <property type="project" value="TreeGrafter"/>
</dbReference>
<dbReference type="Gene3D" id="4.10.400.10">
    <property type="entry name" value="Low-density Lipoprotein Receptor"/>
    <property type="match status" value="1"/>
</dbReference>
<dbReference type="Gene3D" id="2.70.130.10">
    <property type="entry name" value="Mannose-6-phosphate receptor binding domain"/>
    <property type="match status" value="1"/>
</dbReference>
<dbReference type="InterPro" id="IPR039794">
    <property type="entry name" value="Gtb1-like"/>
</dbReference>
<dbReference type="AlphaFoldDB" id="A0A1E3IEJ7"/>
<dbReference type="PROSITE" id="PS51914">
    <property type="entry name" value="MRH"/>
    <property type="match status" value="1"/>
</dbReference>
<dbReference type="RefSeq" id="XP_066069204.1">
    <property type="nucleotide sequence ID" value="XM_066213107.1"/>
</dbReference>
<keyword evidence="6" id="KW-1185">Reference proteome</keyword>
<evidence type="ECO:0000256" key="1">
    <source>
        <dbReference type="ARBA" id="ARBA00022387"/>
    </source>
</evidence>
<dbReference type="EMBL" id="CP143787">
    <property type="protein sequence ID" value="WVN88504.1"/>
    <property type="molecule type" value="Genomic_DNA"/>
</dbReference>
<protein>
    <recommendedName>
        <fullName evidence="1">Glucosidase 2 subunit beta</fullName>
    </recommendedName>
</protein>
<dbReference type="PANTHER" id="PTHR12630">
    <property type="entry name" value="N-LINKED OLIGOSACCHARIDE PROCESSING"/>
    <property type="match status" value="1"/>
</dbReference>
<keyword evidence="3" id="KW-0256">Endoplasmic reticulum</keyword>
<dbReference type="GeneID" id="91087925"/>
<dbReference type="InterPro" id="IPR044865">
    <property type="entry name" value="MRH_dom"/>
</dbReference>
<dbReference type="OrthoDB" id="28322at2759"/>
<dbReference type="SUPFAM" id="SSF50911">
    <property type="entry name" value="Mannose 6-phosphate receptor domain"/>
    <property type="match status" value="1"/>
</dbReference>
<evidence type="ECO:0000256" key="2">
    <source>
        <dbReference type="ARBA" id="ARBA00022729"/>
    </source>
</evidence>
<reference evidence="5" key="1">
    <citation type="submission" date="2016-06" db="EMBL/GenBank/DDBJ databases">
        <authorList>
            <person name="Cuomo C."/>
            <person name="Litvintseva A."/>
            <person name="Heitman J."/>
            <person name="Chen Y."/>
            <person name="Sun S."/>
            <person name="Springer D."/>
            <person name="Dromer F."/>
            <person name="Young S."/>
            <person name="Zeng Q."/>
            <person name="Chapman S."/>
            <person name="Gujja S."/>
            <person name="Saif S."/>
            <person name="Birren B."/>
        </authorList>
    </citation>
    <scope>NUCLEOTIDE SEQUENCE</scope>
    <source>
        <strain evidence="5">CBS 7841</strain>
    </source>
</reference>
<evidence type="ECO:0000313" key="6">
    <source>
        <dbReference type="Proteomes" id="UP000094043"/>
    </source>
</evidence>
<dbReference type="Pfam" id="PF12999">
    <property type="entry name" value="PRKCSH-like"/>
    <property type="match status" value="1"/>
</dbReference>
<keyword evidence="2" id="KW-0732">Signal</keyword>
<proteinExistence type="predicted"/>
<keyword evidence="4" id="KW-1015">Disulfide bond</keyword>
<dbReference type="PANTHER" id="PTHR12630:SF1">
    <property type="entry name" value="GLUCOSIDASE 2 SUBUNIT BETA"/>
    <property type="match status" value="1"/>
</dbReference>
<evidence type="ECO:0000313" key="5">
    <source>
        <dbReference type="EMBL" id="WVN88504.1"/>
    </source>
</evidence>
<dbReference type="Proteomes" id="UP000094043">
    <property type="component" value="Chromosome 4"/>
</dbReference>
<gene>
    <name evidence="5" type="ORF">L203_103715</name>
</gene>
<dbReference type="InterPro" id="IPR009011">
    <property type="entry name" value="Man6P_isomerase_rcpt-bd_dom_sf"/>
</dbReference>
<dbReference type="SUPFAM" id="SSF57424">
    <property type="entry name" value="LDL receptor-like module"/>
    <property type="match status" value="1"/>
</dbReference>
<reference evidence="5" key="2">
    <citation type="journal article" date="2022" name="Elife">
        <title>Obligate sexual reproduction of a homothallic fungus closely related to the Cryptococcus pathogenic species complex.</title>
        <authorList>
            <person name="Passer A.R."/>
            <person name="Clancey S.A."/>
            <person name="Shea T."/>
            <person name="David-Palma M."/>
            <person name="Averette A.F."/>
            <person name="Boekhout T."/>
            <person name="Porcel B.M."/>
            <person name="Nowrousian M."/>
            <person name="Cuomo C.A."/>
            <person name="Sun S."/>
            <person name="Heitman J."/>
            <person name="Coelho M.A."/>
        </authorList>
    </citation>
    <scope>NUCLEOTIDE SEQUENCE</scope>
    <source>
        <strain evidence="5">CBS 7841</strain>
    </source>
</reference>
<dbReference type="Pfam" id="PF13015">
    <property type="entry name" value="PRKCSH_1"/>
    <property type="match status" value="1"/>
</dbReference>
<evidence type="ECO:0000256" key="4">
    <source>
        <dbReference type="ARBA" id="ARBA00023157"/>
    </source>
</evidence>
<dbReference type="VEuPathDB" id="FungiDB:L203_03787"/>
<organism evidence="5 6">
    <name type="scientific">Cryptococcus depauperatus CBS 7841</name>
    <dbReference type="NCBI Taxonomy" id="1295531"/>
    <lineage>
        <taxon>Eukaryota</taxon>
        <taxon>Fungi</taxon>
        <taxon>Dikarya</taxon>
        <taxon>Basidiomycota</taxon>
        <taxon>Agaricomycotina</taxon>
        <taxon>Tremellomycetes</taxon>
        <taxon>Tremellales</taxon>
        <taxon>Cryptococcaceae</taxon>
        <taxon>Cryptococcus</taxon>
    </lineage>
</organism>
<dbReference type="GO" id="GO:0017177">
    <property type="term" value="C:glucosidase II complex"/>
    <property type="evidence" value="ECO:0007669"/>
    <property type="project" value="TreeGrafter"/>
</dbReference>
<evidence type="ECO:0000256" key="3">
    <source>
        <dbReference type="ARBA" id="ARBA00022824"/>
    </source>
</evidence>
<dbReference type="KEGG" id="cdep:91087925"/>
<sequence>MKDRTTLALLSSILLLTLGAAAEHKKNIIVPSQIQGLNPLLYEKYEPTSSGLFHCLDGSKTIPFAAINDDYCDCPDGSDEPGTSACQDGLFWCKNEGHIPGQIVKSRVGDGLCEPECCDGSDEWQTGACPNRCEQIGKQWRAEKEAQEKIRRTGAKVRSSYIKWAEGEKKRLKIELAQKTEEIAFKEAEVAKAKVALEETEAQNHKDLEYRKQSPVYQSLLDHRSALERLRTKSIRLQSELDTLHSLLRELAKGYNPNYQDMAVKAAVVGYEELTGIRYREGENEGNKREEKEVIQEIEDKELEELEKKDLEALLLSDTINVGLTVDEDDDETSLLWKFDEYIPDSLYDAWENVRDLAIEWMVRFGLAGKPKKKSSGPDGPQVAAAREKHRVLENELIKLQNTVRSTEDTLSKMNKHYGSQNEWKKLDGSCIESVIGDYTYELCFFGKVRQKSNKDGSSNDLGTFNSWNPVASEGTLPYYSQQLYKDGAKCWNGPHRSATVDISCGISNALLAVSEPEKCEYRFKVTSPAVCWAENEGVVDDEVKSEIKDEL</sequence>
<dbReference type="InterPro" id="IPR036607">
    <property type="entry name" value="PRKCSH"/>
</dbReference>
<dbReference type="InterPro" id="IPR028146">
    <property type="entry name" value="PRKCSH_N"/>
</dbReference>
<accession>A0A1E3IEJ7</accession>
<name>A0A1E3IEJ7_9TREE</name>
<reference evidence="5" key="3">
    <citation type="submission" date="2024-01" db="EMBL/GenBank/DDBJ databases">
        <authorList>
            <person name="Coelho M.A."/>
            <person name="David-Palma M."/>
            <person name="Shea T."/>
            <person name="Sun S."/>
            <person name="Cuomo C.A."/>
            <person name="Heitman J."/>
        </authorList>
    </citation>
    <scope>NUCLEOTIDE SEQUENCE</scope>
    <source>
        <strain evidence="5">CBS 7841</strain>
    </source>
</reference>
<dbReference type="InterPro" id="IPR036055">
    <property type="entry name" value="LDL_receptor-like_sf"/>
</dbReference>